<dbReference type="SUPFAM" id="SSF51735">
    <property type="entry name" value="NAD(P)-binding Rossmann-fold domains"/>
    <property type="match status" value="1"/>
</dbReference>
<name>A0A0D9ZEZ2_9ORYZ</name>
<dbReference type="EnsemblPlants" id="OGLUM03G38680.1">
    <property type="protein sequence ID" value="OGLUM03G38680.1"/>
    <property type="gene ID" value="OGLUM03G38680"/>
</dbReference>
<keyword evidence="1" id="KW-0560">Oxidoreductase</keyword>
<evidence type="ECO:0000256" key="2">
    <source>
        <dbReference type="SAM" id="MobiDB-lite"/>
    </source>
</evidence>
<dbReference type="HOGENOM" id="CLU_1157954_0_0_1"/>
<dbReference type="PANTHER" id="PTHR10366">
    <property type="entry name" value="NAD DEPENDENT EPIMERASE/DEHYDRATASE"/>
    <property type="match status" value="1"/>
</dbReference>
<dbReference type="STRING" id="40148.A0A0D9ZEZ2"/>
<dbReference type="AlphaFoldDB" id="A0A0D9ZEZ2"/>
<reference evidence="3" key="2">
    <citation type="submission" date="2018-05" db="EMBL/GenBank/DDBJ databases">
        <title>OgluRS3 (Oryza glumaepatula Reference Sequence Version 3).</title>
        <authorList>
            <person name="Zhang J."/>
            <person name="Kudrna D."/>
            <person name="Lee S."/>
            <person name="Talag J."/>
            <person name="Welchert J."/>
            <person name="Wing R.A."/>
        </authorList>
    </citation>
    <scope>NUCLEOTIDE SEQUENCE [LARGE SCALE GENOMIC DNA]</scope>
</reference>
<protein>
    <recommendedName>
        <fullName evidence="5">3-beta hydroxysteroid dehydrogenase/isomerase domain-containing protein</fullName>
    </recommendedName>
</protein>
<dbReference type="Proteomes" id="UP000026961">
    <property type="component" value="Chromosome 3"/>
</dbReference>
<dbReference type="InterPro" id="IPR050425">
    <property type="entry name" value="NAD(P)_dehydrat-like"/>
</dbReference>
<evidence type="ECO:0008006" key="5">
    <source>
        <dbReference type="Google" id="ProtNLM"/>
    </source>
</evidence>
<feature type="region of interest" description="Disordered" evidence="2">
    <location>
        <begin position="28"/>
        <end position="59"/>
    </location>
</feature>
<evidence type="ECO:0000256" key="1">
    <source>
        <dbReference type="ARBA" id="ARBA00023002"/>
    </source>
</evidence>
<dbReference type="InterPro" id="IPR036291">
    <property type="entry name" value="NAD(P)-bd_dom_sf"/>
</dbReference>
<organism evidence="3">
    <name type="scientific">Oryza glumipatula</name>
    <dbReference type="NCBI Taxonomy" id="40148"/>
    <lineage>
        <taxon>Eukaryota</taxon>
        <taxon>Viridiplantae</taxon>
        <taxon>Streptophyta</taxon>
        <taxon>Embryophyta</taxon>
        <taxon>Tracheophyta</taxon>
        <taxon>Spermatophyta</taxon>
        <taxon>Magnoliopsida</taxon>
        <taxon>Liliopsida</taxon>
        <taxon>Poales</taxon>
        <taxon>Poaceae</taxon>
        <taxon>BOP clade</taxon>
        <taxon>Oryzoideae</taxon>
        <taxon>Oryzeae</taxon>
        <taxon>Oryzinae</taxon>
        <taxon>Oryza</taxon>
    </lineage>
</organism>
<sequence>MAAFNSTTLCNTCSCSCVHGSTGSLVKQPDIGSPKGRTRQPPRVDDDDDDDDGRPGDVKNAHLMSLDVAAERLRLFKADLLDYSSVAAAIAGCDDVFHVACPVHTLAAAVTGTTNVRKACSEARLGLGRVVVVSYVSAAMIDVAAQQESSSAAGPRSCSSGRRSFLSRRAHAGLPSPPDGWRPPHFSPPAPFSLSARSPAGEGARGRMKNGWEGEGKGRRHGGDREQGGPTNMWVHYFLD</sequence>
<evidence type="ECO:0000313" key="4">
    <source>
        <dbReference type="Proteomes" id="UP000026961"/>
    </source>
</evidence>
<reference evidence="3" key="1">
    <citation type="submission" date="2015-04" db="UniProtKB">
        <authorList>
            <consortium name="EnsemblPlants"/>
        </authorList>
    </citation>
    <scope>IDENTIFICATION</scope>
</reference>
<dbReference type="Gene3D" id="3.40.50.720">
    <property type="entry name" value="NAD(P)-binding Rossmann-like Domain"/>
    <property type="match status" value="1"/>
</dbReference>
<dbReference type="eggNOG" id="KOG1502">
    <property type="taxonomic scope" value="Eukaryota"/>
</dbReference>
<dbReference type="Gramene" id="OGLUM03G38680.1">
    <property type="protein sequence ID" value="OGLUM03G38680.1"/>
    <property type="gene ID" value="OGLUM03G38680"/>
</dbReference>
<feature type="compositionally biased region" description="Basic and acidic residues" evidence="2">
    <location>
        <begin position="210"/>
        <end position="227"/>
    </location>
</feature>
<keyword evidence="4" id="KW-1185">Reference proteome</keyword>
<proteinExistence type="predicted"/>
<accession>A0A0D9ZEZ2</accession>
<dbReference type="GO" id="GO:0016616">
    <property type="term" value="F:oxidoreductase activity, acting on the CH-OH group of donors, NAD or NADP as acceptor"/>
    <property type="evidence" value="ECO:0007669"/>
    <property type="project" value="TreeGrafter"/>
</dbReference>
<evidence type="ECO:0000313" key="3">
    <source>
        <dbReference type="EnsemblPlants" id="OGLUM03G38680.1"/>
    </source>
</evidence>
<feature type="compositionally biased region" description="Pro residues" evidence="2">
    <location>
        <begin position="175"/>
        <end position="191"/>
    </location>
</feature>
<dbReference type="PANTHER" id="PTHR10366:SF831">
    <property type="entry name" value="NAD-DEPENDENT EPIMERASE_DEHYDRATASE DOMAIN-CONTAINING PROTEIN"/>
    <property type="match status" value="1"/>
</dbReference>
<feature type="region of interest" description="Disordered" evidence="2">
    <location>
        <begin position="170"/>
        <end position="234"/>
    </location>
</feature>